<dbReference type="SUPFAM" id="SSF58104">
    <property type="entry name" value="Methyl-accepting chemotaxis protein (MCP) signaling domain"/>
    <property type="match status" value="1"/>
</dbReference>
<keyword evidence="1 2" id="KW-0807">Transducer</keyword>
<protein>
    <submittedName>
        <fullName evidence="6">Methyl-accepting chemotaxis protein</fullName>
    </submittedName>
</protein>
<comment type="caution">
    <text evidence="6">The sequence shown here is derived from an EMBL/GenBank/DDBJ whole genome shotgun (WGS) entry which is preliminary data.</text>
</comment>
<name>A0ABT6N5V9_9SPHN</name>
<evidence type="ECO:0000256" key="3">
    <source>
        <dbReference type="SAM" id="Coils"/>
    </source>
</evidence>
<dbReference type="InterPro" id="IPR004089">
    <property type="entry name" value="MCPsignal_dom"/>
</dbReference>
<dbReference type="Pfam" id="PF05228">
    <property type="entry name" value="CHASE4"/>
    <property type="match status" value="1"/>
</dbReference>
<sequence length="646" mass="69165">MQIATKFQRQLPRFLRDAFDVMTGSIPVASIPTRPSVWRAIWPVLSLATVAVVSCGIMVSILVARMDAEAAAEKRQMMSGAYEREIEALRPTARDYTRWDDAVTHLYGTVDRRWAAANIGGSYINFVLDHDGSTLFSAEPDKSEPLLDRVAPGAKAALMASFPRTARQVAATGIIAIIGQYRGRPAVFAGGPIIPGDLGGAMPPALRYGVVVRTLDEKVVAGWEKAFDLPGLHWVDKASGSPDEILVKDKAGKTVGVLAWKPVRPGRSVLFSMLPLILGSSALIVAAAYMLSRVVLRTNAALTRQTSAARSAAEVEQAAREAAVLAQQRAEAALRSADEQRTRAEALAKREVEEEVRHRQELRKSSSEIAQAVDSRLGDLVSKLLEKASALEGSAERTLSSVVERERDAAAAQRASLLATDAMAEIAQRVSEMVATTGQIREEARTTQQAVERVDGQSRAATKASLSLRHHVDAIARVGETIEQIARQTNLLSLNATIEAARAGTQGRGFAVVASEVKSLAEDAGHNAADIVRKVEEVQTAAAVTAGMAETVHGLLQEVGRSAAETAAAVDHHKASAQSILETSALIDRETQTSHESISEIVTGLKHVSSEANTTRAVGISIREDALELKRELRNLLAGLKDAASH</sequence>
<reference evidence="6" key="1">
    <citation type="submission" date="2023-04" db="EMBL/GenBank/DDBJ databases">
        <title>Sphingomonas sp. MAHUQ-71 isolated from rice field.</title>
        <authorList>
            <person name="Huq M.A."/>
        </authorList>
    </citation>
    <scope>NUCLEOTIDE SEQUENCE</scope>
    <source>
        <strain evidence="6">MAHUQ-71</strain>
    </source>
</reference>
<proteinExistence type="predicted"/>
<evidence type="ECO:0000256" key="1">
    <source>
        <dbReference type="ARBA" id="ARBA00023224"/>
    </source>
</evidence>
<dbReference type="PANTHER" id="PTHR32089">
    <property type="entry name" value="METHYL-ACCEPTING CHEMOTAXIS PROTEIN MCPB"/>
    <property type="match status" value="1"/>
</dbReference>
<keyword evidence="4" id="KW-0472">Membrane</keyword>
<feature type="transmembrane region" description="Helical" evidence="4">
    <location>
        <begin position="269"/>
        <end position="291"/>
    </location>
</feature>
<feature type="coiled-coil region" evidence="3">
    <location>
        <begin position="327"/>
        <end position="354"/>
    </location>
</feature>
<keyword evidence="4" id="KW-0812">Transmembrane</keyword>
<evidence type="ECO:0000313" key="7">
    <source>
        <dbReference type="Proteomes" id="UP001160625"/>
    </source>
</evidence>
<dbReference type="EMBL" id="JARYGZ010000003">
    <property type="protein sequence ID" value="MDH7640480.1"/>
    <property type="molecule type" value="Genomic_DNA"/>
</dbReference>
<organism evidence="6 7">
    <name type="scientific">Sphingomonas oryzagri</name>
    <dbReference type="NCBI Taxonomy" id="3042314"/>
    <lineage>
        <taxon>Bacteria</taxon>
        <taxon>Pseudomonadati</taxon>
        <taxon>Pseudomonadota</taxon>
        <taxon>Alphaproteobacteria</taxon>
        <taxon>Sphingomonadales</taxon>
        <taxon>Sphingomonadaceae</taxon>
        <taxon>Sphingomonas</taxon>
    </lineage>
</organism>
<feature type="transmembrane region" description="Helical" evidence="4">
    <location>
        <begin position="40"/>
        <end position="64"/>
    </location>
</feature>
<evidence type="ECO:0000256" key="2">
    <source>
        <dbReference type="PROSITE-ProRule" id="PRU00284"/>
    </source>
</evidence>
<dbReference type="InterPro" id="IPR007892">
    <property type="entry name" value="CHASE4"/>
</dbReference>
<feature type="domain" description="Methyl-accepting transducer" evidence="5">
    <location>
        <begin position="387"/>
        <end position="609"/>
    </location>
</feature>
<dbReference type="Proteomes" id="UP001160625">
    <property type="component" value="Unassembled WGS sequence"/>
</dbReference>
<dbReference type="PANTHER" id="PTHR32089:SF112">
    <property type="entry name" value="LYSOZYME-LIKE PROTEIN-RELATED"/>
    <property type="match status" value="1"/>
</dbReference>
<dbReference type="Pfam" id="PF00015">
    <property type="entry name" value="MCPsignal"/>
    <property type="match status" value="1"/>
</dbReference>
<keyword evidence="4" id="KW-1133">Transmembrane helix</keyword>
<dbReference type="PROSITE" id="PS50111">
    <property type="entry name" value="CHEMOTAXIS_TRANSDUC_2"/>
    <property type="match status" value="1"/>
</dbReference>
<dbReference type="SMART" id="SM00283">
    <property type="entry name" value="MA"/>
    <property type="match status" value="1"/>
</dbReference>
<keyword evidence="7" id="KW-1185">Reference proteome</keyword>
<gene>
    <name evidence="6" type="ORF">QGN17_17235</name>
</gene>
<evidence type="ECO:0000256" key="4">
    <source>
        <dbReference type="SAM" id="Phobius"/>
    </source>
</evidence>
<evidence type="ECO:0000313" key="6">
    <source>
        <dbReference type="EMBL" id="MDH7640480.1"/>
    </source>
</evidence>
<keyword evidence="3" id="KW-0175">Coiled coil</keyword>
<evidence type="ECO:0000259" key="5">
    <source>
        <dbReference type="PROSITE" id="PS50111"/>
    </source>
</evidence>
<dbReference type="Gene3D" id="1.10.287.950">
    <property type="entry name" value="Methyl-accepting chemotaxis protein"/>
    <property type="match status" value="1"/>
</dbReference>
<accession>A0ABT6N5V9</accession>